<gene>
    <name evidence="3" type="ORF">BJ970_004830</name>
</gene>
<dbReference type="EMBL" id="JACHIW010000001">
    <property type="protein sequence ID" value="MBB5157296.1"/>
    <property type="molecule type" value="Genomic_DNA"/>
</dbReference>
<keyword evidence="4" id="KW-1185">Reference proteome</keyword>
<proteinExistence type="predicted"/>
<evidence type="ECO:0000256" key="1">
    <source>
        <dbReference type="SAM" id="MobiDB-lite"/>
    </source>
</evidence>
<reference evidence="3 4" key="1">
    <citation type="submission" date="2020-08" db="EMBL/GenBank/DDBJ databases">
        <title>Sequencing the genomes of 1000 actinobacteria strains.</title>
        <authorList>
            <person name="Klenk H.-P."/>
        </authorList>
    </citation>
    <scope>NUCLEOTIDE SEQUENCE [LARGE SCALE GENOMIC DNA]</scope>
    <source>
        <strain evidence="3 4">DSM 45584</strain>
    </source>
</reference>
<dbReference type="PROSITE" id="PS50076">
    <property type="entry name" value="DNAJ_2"/>
    <property type="match status" value="1"/>
</dbReference>
<dbReference type="Proteomes" id="UP000584374">
    <property type="component" value="Unassembled WGS sequence"/>
</dbReference>
<comment type="caution">
    <text evidence="3">The sequence shown here is derived from an EMBL/GenBank/DDBJ whole genome shotgun (WGS) entry which is preliminary data.</text>
</comment>
<sequence>MNSALSSDQPDPYVVLGVDPGASSAEITAAYRRAVRACHPDTPDPDRDRLAAVIAAYHRPRDQFREQEEHPPARGHPWSSARGVEIPVRVHPRDPPPAEPDLRAGPVRRHPPQR</sequence>
<feature type="compositionally biased region" description="Basic and acidic residues" evidence="1">
    <location>
        <begin position="59"/>
        <end position="72"/>
    </location>
</feature>
<accession>A0A840QA52</accession>
<dbReference type="Pfam" id="PF00226">
    <property type="entry name" value="DnaJ"/>
    <property type="match status" value="1"/>
</dbReference>
<evidence type="ECO:0000313" key="3">
    <source>
        <dbReference type="EMBL" id="MBB5157296.1"/>
    </source>
</evidence>
<evidence type="ECO:0000259" key="2">
    <source>
        <dbReference type="PROSITE" id="PS50076"/>
    </source>
</evidence>
<dbReference type="InterPro" id="IPR036869">
    <property type="entry name" value="J_dom_sf"/>
</dbReference>
<dbReference type="Gene3D" id="1.10.287.110">
    <property type="entry name" value="DnaJ domain"/>
    <property type="match status" value="1"/>
</dbReference>
<feature type="region of interest" description="Disordered" evidence="1">
    <location>
        <begin position="59"/>
        <end position="114"/>
    </location>
</feature>
<feature type="compositionally biased region" description="Basic and acidic residues" evidence="1">
    <location>
        <begin position="91"/>
        <end position="102"/>
    </location>
</feature>
<dbReference type="CDD" id="cd06257">
    <property type="entry name" value="DnaJ"/>
    <property type="match status" value="1"/>
</dbReference>
<protein>
    <submittedName>
        <fullName evidence="3">Curved DNA-binding protein CbpA</fullName>
    </submittedName>
</protein>
<organism evidence="3 4">
    <name type="scientific">Saccharopolyspora phatthalungensis</name>
    <dbReference type="NCBI Taxonomy" id="664693"/>
    <lineage>
        <taxon>Bacteria</taxon>
        <taxon>Bacillati</taxon>
        <taxon>Actinomycetota</taxon>
        <taxon>Actinomycetes</taxon>
        <taxon>Pseudonocardiales</taxon>
        <taxon>Pseudonocardiaceae</taxon>
        <taxon>Saccharopolyspora</taxon>
    </lineage>
</organism>
<dbReference type="SMART" id="SM00271">
    <property type="entry name" value="DnaJ"/>
    <property type="match status" value="1"/>
</dbReference>
<evidence type="ECO:0000313" key="4">
    <source>
        <dbReference type="Proteomes" id="UP000584374"/>
    </source>
</evidence>
<feature type="domain" description="J" evidence="2">
    <location>
        <begin position="11"/>
        <end position="65"/>
    </location>
</feature>
<keyword evidence="3" id="KW-0238">DNA-binding</keyword>
<dbReference type="RefSeq" id="WP_184728273.1">
    <property type="nucleotide sequence ID" value="NZ_JACHIW010000001.1"/>
</dbReference>
<dbReference type="GO" id="GO:0003677">
    <property type="term" value="F:DNA binding"/>
    <property type="evidence" value="ECO:0007669"/>
    <property type="project" value="UniProtKB-KW"/>
</dbReference>
<dbReference type="InterPro" id="IPR001623">
    <property type="entry name" value="DnaJ_domain"/>
</dbReference>
<dbReference type="SUPFAM" id="SSF46565">
    <property type="entry name" value="Chaperone J-domain"/>
    <property type="match status" value="1"/>
</dbReference>
<dbReference type="AlphaFoldDB" id="A0A840QA52"/>
<name>A0A840QA52_9PSEU</name>